<name>A0A9R1XWE4_LACSA</name>
<evidence type="ECO:0000256" key="1">
    <source>
        <dbReference type="ARBA" id="ARBA00010515"/>
    </source>
</evidence>
<feature type="domain" description="SWIM-type" evidence="8">
    <location>
        <begin position="1091"/>
        <end position="1133"/>
    </location>
</feature>
<dbReference type="InterPro" id="IPR058594">
    <property type="entry name" value="PB1-like_dom_pln"/>
</dbReference>
<dbReference type="Pfam" id="PF26130">
    <property type="entry name" value="PB1-like"/>
    <property type="match status" value="1"/>
</dbReference>
<dbReference type="InterPro" id="IPR013094">
    <property type="entry name" value="AB_hydrolase_3"/>
</dbReference>
<dbReference type="SMART" id="SM00575">
    <property type="entry name" value="ZnF_PMZ"/>
    <property type="match status" value="1"/>
</dbReference>
<feature type="compositionally biased region" description="Polar residues" evidence="7">
    <location>
        <begin position="1223"/>
        <end position="1232"/>
    </location>
</feature>
<dbReference type="InterPro" id="IPR007527">
    <property type="entry name" value="Znf_SWIM"/>
</dbReference>
<dbReference type="GO" id="GO:0008270">
    <property type="term" value="F:zinc ion binding"/>
    <property type="evidence" value="ECO:0007669"/>
    <property type="project" value="UniProtKB-KW"/>
</dbReference>
<evidence type="ECO:0000256" key="2">
    <source>
        <dbReference type="ARBA" id="ARBA00022723"/>
    </source>
</evidence>
<evidence type="ECO:0000256" key="7">
    <source>
        <dbReference type="SAM" id="MobiDB-lite"/>
    </source>
</evidence>
<dbReference type="Proteomes" id="UP000235145">
    <property type="component" value="Unassembled WGS sequence"/>
</dbReference>
<comment type="caution">
    <text evidence="9">The sequence shown here is derived from an EMBL/GenBank/DDBJ whole genome shotgun (WGS) entry which is preliminary data.</text>
</comment>
<keyword evidence="5" id="KW-0862">Zinc</keyword>
<dbReference type="Pfam" id="PF10551">
    <property type="entry name" value="MULE"/>
    <property type="match status" value="1"/>
</dbReference>
<dbReference type="GO" id="GO:0016787">
    <property type="term" value="F:hydrolase activity"/>
    <property type="evidence" value="ECO:0007669"/>
    <property type="project" value="UniProtKB-KW"/>
</dbReference>
<evidence type="ECO:0000256" key="5">
    <source>
        <dbReference type="ARBA" id="ARBA00022833"/>
    </source>
</evidence>
<evidence type="ECO:0000313" key="10">
    <source>
        <dbReference type="Proteomes" id="UP000235145"/>
    </source>
</evidence>
<dbReference type="PANTHER" id="PTHR31973:SF190">
    <property type="entry name" value="MULE TRANSPOSASE DOMAIN-CONTAINING PROTEIN"/>
    <property type="match status" value="1"/>
</dbReference>
<dbReference type="EMBL" id="NBSK02000001">
    <property type="protein sequence ID" value="KAJ0224314.1"/>
    <property type="molecule type" value="Genomic_DNA"/>
</dbReference>
<dbReference type="PANTHER" id="PTHR31973">
    <property type="entry name" value="POLYPROTEIN, PUTATIVE-RELATED"/>
    <property type="match status" value="1"/>
</dbReference>
<organism evidence="9 10">
    <name type="scientific">Lactuca sativa</name>
    <name type="common">Garden lettuce</name>
    <dbReference type="NCBI Taxonomy" id="4236"/>
    <lineage>
        <taxon>Eukaryota</taxon>
        <taxon>Viridiplantae</taxon>
        <taxon>Streptophyta</taxon>
        <taxon>Embryophyta</taxon>
        <taxon>Tracheophyta</taxon>
        <taxon>Spermatophyta</taxon>
        <taxon>Magnoliopsida</taxon>
        <taxon>eudicotyledons</taxon>
        <taxon>Gunneridae</taxon>
        <taxon>Pentapetalae</taxon>
        <taxon>asterids</taxon>
        <taxon>campanulids</taxon>
        <taxon>Asterales</taxon>
        <taxon>Asteraceae</taxon>
        <taxon>Cichorioideae</taxon>
        <taxon>Cichorieae</taxon>
        <taxon>Lactucinae</taxon>
        <taxon>Lactuca</taxon>
    </lineage>
</organism>
<dbReference type="AlphaFoldDB" id="A0A9R1XWE4"/>
<dbReference type="InterPro" id="IPR018289">
    <property type="entry name" value="MULE_transposase_dom"/>
</dbReference>
<dbReference type="Gene3D" id="3.40.50.1820">
    <property type="entry name" value="alpha/beta hydrolase"/>
    <property type="match status" value="1"/>
</dbReference>
<dbReference type="PROSITE" id="PS50966">
    <property type="entry name" value="ZF_SWIM"/>
    <property type="match status" value="1"/>
</dbReference>
<protein>
    <recommendedName>
        <fullName evidence="8">SWIM-type domain-containing protein</fullName>
    </recommendedName>
</protein>
<dbReference type="PROSITE" id="PS01173">
    <property type="entry name" value="LIPASE_GDXG_HIS"/>
    <property type="match status" value="1"/>
</dbReference>
<evidence type="ECO:0000256" key="6">
    <source>
        <dbReference type="PROSITE-ProRule" id="PRU00325"/>
    </source>
</evidence>
<feature type="region of interest" description="Disordered" evidence="7">
    <location>
        <begin position="1173"/>
        <end position="1268"/>
    </location>
</feature>
<dbReference type="Pfam" id="PF07859">
    <property type="entry name" value="Abhydrolase_3"/>
    <property type="match status" value="1"/>
</dbReference>
<evidence type="ECO:0000256" key="3">
    <source>
        <dbReference type="ARBA" id="ARBA00022771"/>
    </source>
</evidence>
<keyword evidence="10" id="KW-1185">Reference proteome</keyword>
<accession>A0A9R1XWE4</accession>
<sequence>MAFSFAPLPLSHPEEIQHDLSPFILIHKNGRIERLVGEETTPPSTDHTTGVLSKDVQISPETGLSARIYLPGAITSQEHKLPVLIYFHGGGFVFGTAFSTMFQPFHNRLALEAQTIIVSVDYRSAPEHLYPTQYDDSWEAIKWVASHAIKNGGEPWLNDYADFERLFFGGESAGGNIAHQMGMRIGLGKDLDAFGDRVKLSGIVLIDPYFWGETLIGGEVNADVKERNILEKLWRVMNPSFSSLNDPLINPAKDPNLSKLGCRRVLVSVAEKDLLRDRGWYYHDVLVNSAWNGQVDIIEAKGEGHVFHLYPPFRENALTLFKSMFSFINGDKPKHEVVDVSTVYAGAPTWFSIKLHHGGKFTKLPDIKYIGGEVRYVDYVDIDEFSVHELDAIMFDLGYPDPRNSKFADESPVIYYHFRIPNGDFQFGLRALGNDQDVINLSKYIAHNKLIEVYTKHGKTNLLTYFMSPNAKGKVVIEELPENDDQGAEVEGQVHADSLMKNVNHGNGEPIGEFMSLILFGSKNDSFSLEYRRGRVGNSKIGESSCSKRLNLDYIDEVVHISKEKNDDQDGSTNVQEAATYVHINEMDGVREAANVVQETSIVDEEGYNTPLDLEYEEDERQIEDEDHMGDIMDVDNNIQDVDVDMGDFTLNVESDVEGSCINVVHGHEPEDMEVINNEEFESLDEGSDQDRERRALIKNLRKEKKVQSNPESDWFIRTLNQTHTCLQTRKLRACTASLISKKIFDQAEANPDIPLRAIQDHFQKTYQVGVSMDKVFRAKDKARKHITGDYTKQYELLRDYVLELQATNPDTTVKIDVCSEPNPDSPTRQFRRIYVCLGPLKKGFKACLMDLLGFDGAFMKGPFPGQVLSAVGLDSNNGIYPLAYGIVESENTESWKWFLDNLGDDLDLGRNSNFTFISDRQKGLHTAVEQIFPNAEHRYCIRHIHDNMRKRWRQTEYRDHLWRCASATTIPEFEHLMKEFSQYDKEACEWLKQIPPKHWARSHFSGRAVSDVLISNMCEVFNGKIEKGRDKPIIGCLEFIREYLMKRICNVMKEMKKDKGPLTPTATDILAARKTVASQYIARWNGGDKYQVTGALQDQHVVDVRNKTCTCRKWELIGIPCRHAIATMNEMSKDPEVELDIYKWVHKVYFLETWKKAYSFKVEPIKGRSMWPKSECPTKLIPPPHRTQVGRPKKKIRQSEGERLSKKQKASQGDGVNAAQEGGSQKPTNDGVQKLSRKHISVTCRKCKNKGHNSRTCKGQGGNQSKK</sequence>
<evidence type="ECO:0000259" key="8">
    <source>
        <dbReference type="PROSITE" id="PS50966"/>
    </source>
</evidence>
<evidence type="ECO:0000256" key="4">
    <source>
        <dbReference type="ARBA" id="ARBA00022801"/>
    </source>
</evidence>
<gene>
    <name evidence="9" type="ORF">LSAT_V11C100042050</name>
</gene>
<dbReference type="Pfam" id="PF04434">
    <property type="entry name" value="SWIM"/>
    <property type="match status" value="1"/>
</dbReference>
<proteinExistence type="inferred from homology"/>
<evidence type="ECO:0000313" key="9">
    <source>
        <dbReference type="EMBL" id="KAJ0224314.1"/>
    </source>
</evidence>
<keyword evidence="4" id="KW-0378">Hydrolase</keyword>
<dbReference type="InterPro" id="IPR006564">
    <property type="entry name" value="Znf_PMZ"/>
</dbReference>
<keyword evidence="3 6" id="KW-0863">Zinc-finger</keyword>
<feature type="compositionally biased region" description="Basic residues" evidence="7">
    <location>
        <begin position="1236"/>
        <end position="1256"/>
    </location>
</feature>
<dbReference type="InterPro" id="IPR029058">
    <property type="entry name" value="AB_hydrolase_fold"/>
</dbReference>
<dbReference type="SUPFAM" id="SSF53474">
    <property type="entry name" value="alpha/beta-Hydrolases"/>
    <property type="match status" value="1"/>
</dbReference>
<dbReference type="InterPro" id="IPR002168">
    <property type="entry name" value="Lipase_GDXG_HIS_AS"/>
</dbReference>
<comment type="similarity">
    <text evidence="1">Belongs to the 'GDXG' lipolytic enzyme family.</text>
</comment>
<reference evidence="9 10" key="1">
    <citation type="journal article" date="2017" name="Nat. Commun.">
        <title>Genome assembly with in vitro proximity ligation data and whole-genome triplication in lettuce.</title>
        <authorList>
            <person name="Reyes-Chin-Wo S."/>
            <person name="Wang Z."/>
            <person name="Yang X."/>
            <person name="Kozik A."/>
            <person name="Arikit S."/>
            <person name="Song C."/>
            <person name="Xia L."/>
            <person name="Froenicke L."/>
            <person name="Lavelle D.O."/>
            <person name="Truco M.J."/>
            <person name="Xia R."/>
            <person name="Zhu S."/>
            <person name="Xu C."/>
            <person name="Xu H."/>
            <person name="Xu X."/>
            <person name="Cox K."/>
            <person name="Korf I."/>
            <person name="Meyers B.C."/>
            <person name="Michelmore R.W."/>
        </authorList>
    </citation>
    <scope>NUCLEOTIDE SEQUENCE [LARGE SCALE GENOMIC DNA]</scope>
    <source>
        <strain evidence="10">cv. Salinas</strain>
        <tissue evidence="9">Seedlings</tissue>
    </source>
</reference>
<keyword evidence="2" id="KW-0479">Metal-binding</keyword>